<reference evidence="2 3" key="1">
    <citation type="journal article" date="2019" name="Nat. Ecol. Evol.">
        <title>Megaphylogeny resolves global patterns of mushroom evolution.</title>
        <authorList>
            <person name="Varga T."/>
            <person name="Krizsan K."/>
            <person name="Foldi C."/>
            <person name="Dima B."/>
            <person name="Sanchez-Garcia M."/>
            <person name="Sanchez-Ramirez S."/>
            <person name="Szollosi G.J."/>
            <person name="Szarkandi J.G."/>
            <person name="Papp V."/>
            <person name="Albert L."/>
            <person name="Andreopoulos W."/>
            <person name="Angelini C."/>
            <person name="Antonin V."/>
            <person name="Barry K.W."/>
            <person name="Bougher N.L."/>
            <person name="Buchanan P."/>
            <person name="Buyck B."/>
            <person name="Bense V."/>
            <person name="Catcheside P."/>
            <person name="Chovatia M."/>
            <person name="Cooper J."/>
            <person name="Damon W."/>
            <person name="Desjardin D."/>
            <person name="Finy P."/>
            <person name="Geml J."/>
            <person name="Haridas S."/>
            <person name="Hughes K."/>
            <person name="Justo A."/>
            <person name="Karasinski D."/>
            <person name="Kautmanova I."/>
            <person name="Kiss B."/>
            <person name="Kocsube S."/>
            <person name="Kotiranta H."/>
            <person name="LaButti K.M."/>
            <person name="Lechner B.E."/>
            <person name="Liimatainen K."/>
            <person name="Lipzen A."/>
            <person name="Lukacs Z."/>
            <person name="Mihaltcheva S."/>
            <person name="Morgado L.N."/>
            <person name="Niskanen T."/>
            <person name="Noordeloos M.E."/>
            <person name="Ohm R.A."/>
            <person name="Ortiz-Santana B."/>
            <person name="Ovrebo C."/>
            <person name="Racz N."/>
            <person name="Riley R."/>
            <person name="Savchenko A."/>
            <person name="Shiryaev A."/>
            <person name="Soop K."/>
            <person name="Spirin V."/>
            <person name="Szebenyi C."/>
            <person name="Tomsovsky M."/>
            <person name="Tulloss R.E."/>
            <person name="Uehling J."/>
            <person name="Grigoriev I.V."/>
            <person name="Vagvolgyi C."/>
            <person name="Papp T."/>
            <person name="Martin F.M."/>
            <person name="Miettinen O."/>
            <person name="Hibbett D.S."/>
            <person name="Nagy L.G."/>
        </authorList>
    </citation>
    <scope>NUCLEOTIDE SEQUENCE [LARGE SCALE GENOMIC DNA]</scope>
    <source>
        <strain evidence="2 3">FP101781</strain>
    </source>
</reference>
<feature type="region of interest" description="Disordered" evidence="1">
    <location>
        <begin position="102"/>
        <end position="126"/>
    </location>
</feature>
<dbReference type="Proteomes" id="UP000298030">
    <property type="component" value="Unassembled WGS sequence"/>
</dbReference>
<evidence type="ECO:0000256" key="1">
    <source>
        <dbReference type="SAM" id="MobiDB-lite"/>
    </source>
</evidence>
<name>A0A4Y7SE31_COPMI</name>
<gene>
    <name evidence="2" type="ORF">FA13DRAFT_296854</name>
</gene>
<dbReference type="AlphaFoldDB" id="A0A4Y7SE31"/>
<accession>A0A4Y7SE31</accession>
<protein>
    <submittedName>
        <fullName evidence="2">Uncharacterized protein</fullName>
    </submittedName>
</protein>
<proteinExistence type="predicted"/>
<evidence type="ECO:0000313" key="3">
    <source>
        <dbReference type="Proteomes" id="UP000298030"/>
    </source>
</evidence>
<dbReference type="EMBL" id="QPFP01000162">
    <property type="protein sequence ID" value="TEB19938.1"/>
    <property type="molecule type" value="Genomic_DNA"/>
</dbReference>
<keyword evidence="3" id="KW-1185">Reference proteome</keyword>
<evidence type="ECO:0000313" key="2">
    <source>
        <dbReference type="EMBL" id="TEB19938.1"/>
    </source>
</evidence>
<feature type="region of interest" description="Disordered" evidence="1">
    <location>
        <begin position="1"/>
        <end position="29"/>
    </location>
</feature>
<organism evidence="2 3">
    <name type="scientific">Coprinellus micaceus</name>
    <name type="common">Glistening ink-cap mushroom</name>
    <name type="synonym">Coprinus micaceus</name>
    <dbReference type="NCBI Taxonomy" id="71717"/>
    <lineage>
        <taxon>Eukaryota</taxon>
        <taxon>Fungi</taxon>
        <taxon>Dikarya</taxon>
        <taxon>Basidiomycota</taxon>
        <taxon>Agaricomycotina</taxon>
        <taxon>Agaricomycetes</taxon>
        <taxon>Agaricomycetidae</taxon>
        <taxon>Agaricales</taxon>
        <taxon>Agaricineae</taxon>
        <taxon>Psathyrellaceae</taxon>
        <taxon>Coprinellus</taxon>
    </lineage>
</organism>
<sequence length="174" mass="19257">MRGGYSKQGAGDRDYPSHQTGTMGGAARRRVAVSWRARLPLSSPTRIRAPLRRRGLVGSGPGAVVALIPRFLTLTRAWTRVVLGWGLEEEVGYGMDNQTRDEYGNGHFREPGNTDTRFGDQERRGGPHGEFLSFSSALVPLGPRKSTRAHDTHVERQKKGEFVDKAMSIIEDLI</sequence>
<comment type="caution">
    <text evidence="2">The sequence shown here is derived from an EMBL/GenBank/DDBJ whole genome shotgun (WGS) entry which is preliminary data.</text>
</comment>